<evidence type="ECO:0000313" key="2">
    <source>
        <dbReference type="Proteomes" id="UP001152484"/>
    </source>
</evidence>
<accession>A0A9P0Z6C5</accession>
<dbReference type="AlphaFoldDB" id="A0A9P0Z6C5"/>
<feature type="non-terminal residue" evidence="1">
    <location>
        <position position="37"/>
    </location>
</feature>
<sequence length="37" mass="4408">MQVHHCYVLCLNTKLKRVDIIDSSSARARNIDKYREM</sequence>
<dbReference type="OrthoDB" id="1317685at2759"/>
<organism evidence="1 2">
    <name type="scientific">Cuscuta europaea</name>
    <name type="common">European dodder</name>
    <dbReference type="NCBI Taxonomy" id="41803"/>
    <lineage>
        <taxon>Eukaryota</taxon>
        <taxon>Viridiplantae</taxon>
        <taxon>Streptophyta</taxon>
        <taxon>Embryophyta</taxon>
        <taxon>Tracheophyta</taxon>
        <taxon>Spermatophyta</taxon>
        <taxon>Magnoliopsida</taxon>
        <taxon>eudicotyledons</taxon>
        <taxon>Gunneridae</taxon>
        <taxon>Pentapetalae</taxon>
        <taxon>asterids</taxon>
        <taxon>lamiids</taxon>
        <taxon>Solanales</taxon>
        <taxon>Convolvulaceae</taxon>
        <taxon>Cuscuteae</taxon>
        <taxon>Cuscuta</taxon>
        <taxon>Cuscuta subgen. Cuscuta</taxon>
    </lineage>
</organism>
<comment type="caution">
    <text evidence="1">The sequence shown here is derived from an EMBL/GenBank/DDBJ whole genome shotgun (WGS) entry which is preliminary data.</text>
</comment>
<proteinExistence type="predicted"/>
<name>A0A9P0Z6C5_CUSEU</name>
<protein>
    <submittedName>
        <fullName evidence="1">Uncharacterized protein</fullName>
    </submittedName>
</protein>
<gene>
    <name evidence="1" type="ORF">CEURO_LOCUS11462</name>
</gene>
<dbReference type="EMBL" id="CAMAPE010000025">
    <property type="protein sequence ID" value="CAH9091018.1"/>
    <property type="molecule type" value="Genomic_DNA"/>
</dbReference>
<evidence type="ECO:0000313" key="1">
    <source>
        <dbReference type="EMBL" id="CAH9091018.1"/>
    </source>
</evidence>
<reference evidence="1" key="1">
    <citation type="submission" date="2022-07" db="EMBL/GenBank/DDBJ databases">
        <authorList>
            <person name="Macas J."/>
            <person name="Novak P."/>
            <person name="Neumann P."/>
        </authorList>
    </citation>
    <scope>NUCLEOTIDE SEQUENCE</scope>
</reference>
<dbReference type="Proteomes" id="UP001152484">
    <property type="component" value="Unassembled WGS sequence"/>
</dbReference>
<keyword evidence="2" id="KW-1185">Reference proteome</keyword>